<dbReference type="Gene3D" id="2.115.10.20">
    <property type="entry name" value="Glycosyl hydrolase domain, family 43"/>
    <property type="match status" value="1"/>
</dbReference>
<protein>
    <recommendedName>
        <fullName evidence="2">Glycosyl hydrolase family 32 N-terminal domain-containing protein</fullName>
    </recommendedName>
</protein>
<organism evidence="1">
    <name type="scientific">Rhizobium sp. ZPR3</name>
    <dbReference type="NCBI Taxonomy" id="3158967"/>
    <lineage>
        <taxon>Bacteria</taxon>
        <taxon>Pseudomonadati</taxon>
        <taxon>Pseudomonadota</taxon>
        <taxon>Alphaproteobacteria</taxon>
        <taxon>Hyphomicrobiales</taxon>
        <taxon>Rhizobiaceae</taxon>
        <taxon>Rhizobium/Agrobacterium group</taxon>
        <taxon>Rhizobium</taxon>
    </lineage>
</organism>
<dbReference type="InterPro" id="IPR023296">
    <property type="entry name" value="Glyco_hydro_beta-prop_sf"/>
</dbReference>
<sequence>MERSKISQLYAAGGKFAMTSETPITLGAGRQLLFDDYLIASSQLSRKFHQPKVHPATPVLKPETAIEMNGGYCPVACTFQDGVFFDPADNLFKMTYHAGWFAATALATSRDGIHWDRPVLPIDGITNRILPISYPRFRDGAGFWLDSFATDPAERFKMMVYYRHGSHPSMPYVDYDFDGVKEQYGEIYTSPDAINWTPRGRTGLCGDNSNFYYNPFDRKWYYSLRVHAERGRQRNYVAHEDFVEGRNWTEEERKPLVVPDEIDHANPLGVVHSEIYNFDAVAYESVMLGVYGMFRGPQNPESFYNGLPKITDLEIGFSRDGLNWIRPNRGEPFLKPSQVPGQWDRGYLHATGGVCLVVGDELYFYVSGFSGISPNLGTHSYAGGAVALVTLRRDGFASLHAQGSGEMVTKPLIFSGSHFFINADANQGQIRVAVLGEDGQPLTGYGLEDCTAITVDKVTCAVNWTGRDLSGLAGKPVRFQFALENAHLYALWVSSSERGQSGGYLAAGGPGYSGVTDE</sequence>
<proteinExistence type="predicted"/>
<keyword evidence="1" id="KW-0614">Plasmid</keyword>
<name>A0AAU7S518_9HYPH</name>
<reference evidence="1" key="1">
    <citation type="submission" date="2024-06" db="EMBL/GenBank/DDBJ databases">
        <authorList>
            <person name="Li T."/>
            <person name="Gao R."/>
        </authorList>
    </citation>
    <scope>NUCLEOTIDE SEQUENCE</scope>
    <source>
        <strain evidence="1">ZPR3</strain>
        <plasmid evidence="1">unnamed2</plasmid>
    </source>
</reference>
<dbReference type="AlphaFoldDB" id="A0AAU7S518"/>
<dbReference type="RefSeq" id="WP_349962556.1">
    <property type="nucleotide sequence ID" value="NZ_CP157962.1"/>
</dbReference>
<dbReference type="EMBL" id="CP157962">
    <property type="protein sequence ID" value="XBT97454.1"/>
    <property type="molecule type" value="Genomic_DNA"/>
</dbReference>
<evidence type="ECO:0000313" key="1">
    <source>
        <dbReference type="EMBL" id="XBT97454.1"/>
    </source>
</evidence>
<dbReference type="SUPFAM" id="SSF75005">
    <property type="entry name" value="Arabinanase/levansucrase/invertase"/>
    <property type="match status" value="1"/>
</dbReference>
<geneLocation type="plasmid" evidence="1">
    <name>unnamed2</name>
</geneLocation>
<evidence type="ECO:0008006" key="2">
    <source>
        <dbReference type="Google" id="ProtNLM"/>
    </source>
</evidence>
<gene>
    <name evidence="1" type="ORF">ABM479_29775</name>
</gene>
<accession>A0AAU7S518</accession>